<dbReference type="PANTHER" id="PTHR43394">
    <property type="entry name" value="ATP-DEPENDENT PERMEASE MDL1, MITOCHONDRIAL"/>
    <property type="match status" value="1"/>
</dbReference>
<dbReference type="InterPro" id="IPR036640">
    <property type="entry name" value="ABC1_TM_sf"/>
</dbReference>
<dbReference type="Proteomes" id="UP001149079">
    <property type="component" value="Unassembled WGS sequence"/>
</dbReference>
<feature type="domain" description="ABC transmembrane type-1" evidence="5">
    <location>
        <begin position="76"/>
        <end position="160"/>
    </location>
</feature>
<organism evidence="6 7">
    <name type="scientific">Penicillium bovifimosum</name>
    <dbReference type="NCBI Taxonomy" id="126998"/>
    <lineage>
        <taxon>Eukaryota</taxon>
        <taxon>Fungi</taxon>
        <taxon>Dikarya</taxon>
        <taxon>Ascomycota</taxon>
        <taxon>Pezizomycotina</taxon>
        <taxon>Eurotiomycetes</taxon>
        <taxon>Eurotiomycetidae</taxon>
        <taxon>Eurotiales</taxon>
        <taxon>Aspergillaceae</taxon>
        <taxon>Penicillium</taxon>
    </lineage>
</organism>
<dbReference type="OrthoDB" id="6500128at2759"/>
<gene>
    <name evidence="6" type="ORF">N7515_009072</name>
</gene>
<keyword evidence="2" id="KW-0812">Transmembrane</keyword>
<dbReference type="GO" id="GO:0005524">
    <property type="term" value="F:ATP binding"/>
    <property type="evidence" value="ECO:0007669"/>
    <property type="project" value="InterPro"/>
</dbReference>
<keyword evidence="3" id="KW-1133">Transmembrane helix</keyword>
<comment type="subcellular location">
    <subcellularLocation>
        <location evidence="1">Membrane</location>
        <topology evidence="1">Multi-pass membrane protein</topology>
    </subcellularLocation>
</comment>
<evidence type="ECO:0000256" key="1">
    <source>
        <dbReference type="ARBA" id="ARBA00004141"/>
    </source>
</evidence>
<dbReference type="InterPro" id="IPR011527">
    <property type="entry name" value="ABC1_TM_dom"/>
</dbReference>
<evidence type="ECO:0000256" key="4">
    <source>
        <dbReference type="ARBA" id="ARBA00023136"/>
    </source>
</evidence>
<evidence type="ECO:0000259" key="5">
    <source>
        <dbReference type="PROSITE" id="PS50929"/>
    </source>
</evidence>
<protein>
    <recommendedName>
        <fullName evidence="5">ABC transmembrane type-1 domain-containing protein</fullName>
    </recommendedName>
</protein>
<dbReference type="Gene3D" id="1.20.1560.10">
    <property type="entry name" value="ABC transporter type 1, transmembrane domain"/>
    <property type="match status" value="1"/>
</dbReference>
<name>A0A9W9GIY1_9EURO</name>
<proteinExistence type="predicted"/>
<dbReference type="PROSITE" id="PS50929">
    <property type="entry name" value="ABC_TM1F"/>
    <property type="match status" value="1"/>
</dbReference>
<dbReference type="PANTHER" id="PTHR43394:SF1">
    <property type="entry name" value="ATP-BINDING CASSETTE SUB-FAMILY B MEMBER 10, MITOCHONDRIAL"/>
    <property type="match status" value="1"/>
</dbReference>
<dbReference type="GO" id="GO:0015421">
    <property type="term" value="F:ABC-type oligopeptide transporter activity"/>
    <property type="evidence" value="ECO:0007669"/>
    <property type="project" value="TreeGrafter"/>
</dbReference>
<reference evidence="6" key="2">
    <citation type="journal article" date="2023" name="IMA Fungus">
        <title>Comparative genomic study of the Penicillium genus elucidates a diverse pangenome and 15 lateral gene transfer events.</title>
        <authorList>
            <person name="Petersen C."/>
            <person name="Sorensen T."/>
            <person name="Nielsen M.R."/>
            <person name="Sondergaard T.E."/>
            <person name="Sorensen J.L."/>
            <person name="Fitzpatrick D.A."/>
            <person name="Frisvad J.C."/>
            <person name="Nielsen K.L."/>
        </authorList>
    </citation>
    <scope>NUCLEOTIDE SEQUENCE</scope>
    <source>
        <strain evidence="6">IBT 22155</strain>
    </source>
</reference>
<reference evidence="6" key="1">
    <citation type="submission" date="2022-11" db="EMBL/GenBank/DDBJ databases">
        <authorList>
            <person name="Petersen C."/>
        </authorList>
    </citation>
    <scope>NUCLEOTIDE SEQUENCE</scope>
    <source>
        <strain evidence="6">IBT 22155</strain>
    </source>
</reference>
<evidence type="ECO:0000313" key="6">
    <source>
        <dbReference type="EMBL" id="KAJ5121111.1"/>
    </source>
</evidence>
<evidence type="ECO:0000313" key="7">
    <source>
        <dbReference type="Proteomes" id="UP001149079"/>
    </source>
</evidence>
<dbReference type="RefSeq" id="XP_056517615.1">
    <property type="nucleotide sequence ID" value="XM_056669816.1"/>
</dbReference>
<dbReference type="Pfam" id="PF00664">
    <property type="entry name" value="ABC_membrane"/>
    <property type="match status" value="1"/>
</dbReference>
<accession>A0A9W9GIY1</accession>
<keyword evidence="7" id="KW-1185">Reference proteome</keyword>
<dbReference type="GeneID" id="81408986"/>
<keyword evidence="4" id="KW-0472">Membrane</keyword>
<sequence>MSPRINKDGGKKSGFGEIWRLLRIARPESKALSFAFFFLVVSSSMTMAVPLSIVRPKVAANCSASACPCFTRLSRGILLLGAGANYGRIIIIRIVGEQIVARLRSKPFRRTFVQDAEFCDANRVGALISRVSSDTIIVGKSITQNLSDGLRAGVSGAAGFNLLAYTCKPRPGRPNLCL</sequence>
<dbReference type="GO" id="GO:0005743">
    <property type="term" value="C:mitochondrial inner membrane"/>
    <property type="evidence" value="ECO:0007669"/>
    <property type="project" value="TreeGrafter"/>
</dbReference>
<dbReference type="InterPro" id="IPR039421">
    <property type="entry name" value="Type_1_exporter"/>
</dbReference>
<dbReference type="AlphaFoldDB" id="A0A9W9GIY1"/>
<dbReference type="EMBL" id="JAPQKL010000007">
    <property type="protein sequence ID" value="KAJ5121111.1"/>
    <property type="molecule type" value="Genomic_DNA"/>
</dbReference>
<evidence type="ECO:0000256" key="3">
    <source>
        <dbReference type="ARBA" id="ARBA00022989"/>
    </source>
</evidence>
<dbReference type="GO" id="GO:0090374">
    <property type="term" value="P:oligopeptide export from mitochondrion"/>
    <property type="evidence" value="ECO:0007669"/>
    <property type="project" value="TreeGrafter"/>
</dbReference>
<evidence type="ECO:0000256" key="2">
    <source>
        <dbReference type="ARBA" id="ARBA00022692"/>
    </source>
</evidence>
<dbReference type="SUPFAM" id="SSF90123">
    <property type="entry name" value="ABC transporter transmembrane region"/>
    <property type="match status" value="1"/>
</dbReference>
<comment type="caution">
    <text evidence="6">The sequence shown here is derived from an EMBL/GenBank/DDBJ whole genome shotgun (WGS) entry which is preliminary data.</text>
</comment>